<dbReference type="HOGENOM" id="CLU_1972732_0_0_1"/>
<dbReference type="InParanoid" id="E9HBF5"/>
<dbReference type="KEGG" id="dpx:DAPPUDRAFT_256467"/>
<evidence type="ECO:0000256" key="1">
    <source>
        <dbReference type="SAM" id="MobiDB-lite"/>
    </source>
</evidence>
<gene>
    <name evidence="2" type="ORF">DAPPUDRAFT_256467</name>
</gene>
<feature type="compositionally biased region" description="Basic and acidic residues" evidence="1">
    <location>
        <begin position="1"/>
        <end position="62"/>
    </location>
</feature>
<proteinExistence type="predicted"/>
<dbReference type="Proteomes" id="UP000000305">
    <property type="component" value="Unassembled WGS sequence"/>
</dbReference>
<sequence>MMTVVEKDEGGSQKEDEWGRSDNNQRREERDHDSRDRKGGRDFGNKNRYQEGREHHNGKENGSRAQRIMRGFLLVPGQGIKLYSIWSATDAGVEFQCAFNTVIFSRNKEIIMEGRLFLKGGSIAVNN</sequence>
<protein>
    <submittedName>
        <fullName evidence="2">Uncharacterized protein</fullName>
    </submittedName>
</protein>
<dbReference type="PhylomeDB" id="E9HBF5"/>
<organism evidence="2 3">
    <name type="scientific">Daphnia pulex</name>
    <name type="common">Water flea</name>
    <dbReference type="NCBI Taxonomy" id="6669"/>
    <lineage>
        <taxon>Eukaryota</taxon>
        <taxon>Metazoa</taxon>
        <taxon>Ecdysozoa</taxon>
        <taxon>Arthropoda</taxon>
        <taxon>Crustacea</taxon>
        <taxon>Branchiopoda</taxon>
        <taxon>Diplostraca</taxon>
        <taxon>Cladocera</taxon>
        <taxon>Anomopoda</taxon>
        <taxon>Daphniidae</taxon>
        <taxon>Daphnia</taxon>
    </lineage>
</organism>
<feature type="region of interest" description="Disordered" evidence="1">
    <location>
        <begin position="1"/>
        <end position="64"/>
    </location>
</feature>
<evidence type="ECO:0000313" key="2">
    <source>
        <dbReference type="EMBL" id="EFX70926.1"/>
    </source>
</evidence>
<dbReference type="EMBL" id="GL732616">
    <property type="protein sequence ID" value="EFX70926.1"/>
    <property type="molecule type" value="Genomic_DNA"/>
</dbReference>
<reference evidence="2 3" key="1">
    <citation type="journal article" date="2011" name="Science">
        <title>The ecoresponsive genome of Daphnia pulex.</title>
        <authorList>
            <person name="Colbourne J.K."/>
            <person name="Pfrender M.E."/>
            <person name="Gilbert D."/>
            <person name="Thomas W.K."/>
            <person name="Tucker A."/>
            <person name="Oakley T.H."/>
            <person name="Tokishita S."/>
            <person name="Aerts A."/>
            <person name="Arnold G.J."/>
            <person name="Basu M.K."/>
            <person name="Bauer D.J."/>
            <person name="Caceres C.E."/>
            <person name="Carmel L."/>
            <person name="Casola C."/>
            <person name="Choi J.H."/>
            <person name="Detter J.C."/>
            <person name="Dong Q."/>
            <person name="Dusheyko S."/>
            <person name="Eads B.D."/>
            <person name="Frohlich T."/>
            <person name="Geiler-Samerotte K.A."/>
            <person name="Gerlach D."/>
            <person name="Hatcher P."/>
            <person name="Jogdeo S."/>
            <person name="Krijgsveld J."/>
            <person name="Kriventseva E.V."/>
            <person name="Kultz D."/>
            <person name="Laforsch C."/>
            <person name="Lindquist E."/>
            <person name="Lopez J."/>
            <person name="Manak J.R."/>
            <person name="Muller J."/>
            <person name="Pangilinan J."/>
            <person name="Patwardhan R.P."/>
            <person name="Pitluck S."/>
            <person name="Pritham E.J."/>
            <person name="Rechtsteiner A."/>
            <person name="Rho M."/>
            <person name="Rogozin I.B."/>
            <person name="Sakarya O."/>
            <person name="Salamov A."/>
            <person name="Schaack S."/>
            <person name="Shapiro H."/>
            <person name="Shiga Y."/>
            <person name="Skalitzky C."/>
            <person name="Smith Z."/>
            <person name="Souvorov A."/>
            <person name="Sung W."/>
            <person name="Tang Z."/>
            <person name="Tsuchiya D."/>
            <person name="Tu H."/>
            <person name="Vos H."/>
            <person name="Wang M."/>
            <person name="Wolf Y.I."/>
            <person name="Yamagata H."/>
            <person name="Yamada T."/>
            <person name="Ye Y."/>
            <person name="Shaw J.R."/>
            <person name="Andrews J."/>
            <person name="Crease T.J."/>
            <person name="Tang H."/>
            <person name="Lucas S.M."/>
            <person name="Robertson H.M."/>
            <person name="Bork P."/>
            <person name="Koonin E.V."/>
            <person name="Zdobnov E.M."/>
            <person name="Grigoriev I.V."/>
            <person name="Lynch M."/>
            <person name="Boore J.L."/>
        </authorList>
    </citation>
    <scope>NUCLEOTIDE SEQUENCE [LARGE SCALE GENOMIC DNA]</scope>
</reference>
<accession>E9HBF5</accession>
<keyword evidence="3" id="KW-1185">Reference proteome</keyword>
<dbReference type="AlphaFoldDB" id="E9HBF5"/>
<name>E9HBF5_DAPPU</name>
<evidence type="ECO:0000313" key="3">
    <source>
        <dbReference type="Proteomes" id="UP000000305"/>
    </source>
</evidence>